<proteinExistence type="predicted"/>
<keyword evidence="2" id="KW-1185">Reference proteome</keyword>
<reference evidence="2" key="1">
    <citation type="submission" date="2022-06" db="EMBL/GenBank/DDBJ databases">
        <authorList>
            <person name="Berger JAMES D."/>
            <person name="Berger JAMES D."/>
        </authorList>
    </citation>
    <scope>NUCLEOTIDE SEQUENCE [LARGE SCALE GENOMIC DNA]</scope>
</reference>
<evidence type="ECO:0000256" key="1">
    <source>
        <dbReference type="SAM" id="Phobius"/>
    </source>
</evidence>
<evidence type="ECO:0000313" key="3">
    <source>
        <dbReference type="WBParaSite" id="SRDH1_24160.1"/>
    </source>
</evidence>
<name>A0AA85EUB0_9TREM</name>
<feature type="transmembrane region" description="Helical" evidence="1">
    <location>
        <begin position="31"/>
        <end position="50"/>
    </location>
</feature>
<reference evidence="3" key="2">
    <citation type="submission" date="2023-11" db="UniProtKB">
        <authorList>
            <consortium name="WormBaseParasite"/>
        </authorList>
    </citation>
    <scope>IDENTIFICATION</scope>
</reference>
<accession>A0AA85EUB0</accession>
<dbReference type="WBParaSite" id="SRDH1_24160.1">
    <property type="protein sequence ID" value="SRDH1_24160.1"/>
    <property type="gene ID" value="SRDH1_24160"/>
</dbReference>
<organism evidence="2 3">
    <name type="scientific">Schistosoma rodhaini</name>
    <dbReference type="NCBI Taxonomy" id="6188"/>
    <lineage>
        <taxon>Eukaryota</taxon>
        <taxon>Metazoa</taxon>
        <taxon>Spiralia</taxon>
        <taxon>Lophotrochozoa</taxon>
        <taxon>Platyhelminthes</taxon>
        <taxon>Trematoda</taxon>
        <taxon>Digenea</taxon>
        <taxon>Strigeidida</taxon>
        <taxon>Schistosomatoidea</taxon>
        <taxon>Schistosomatidae</taxon>
        <taxon>Schistosoma</taxon>
    </lineage>
</organism>
<protein>
    <submittedName>
        <fullName evidence="3">Uncharacterized protein</fullName>
    </submittedName>
</protein>
<sequence>MNSSRSVDAITEINIIFQNLTMFRINKSMNFTCDALFICLVLLVTSTLSMRTNNDLMDFPEYSPEYELHIYDHIEYHFIKIILRKKIVKLINHFILIMVK</sequence>
<keyword evidence="1" id="KW-1133">Transmembrane helix</keyword>
<dbReference type="Proteomes" id="UP000050792">
    <property type="component" value="Unassembled WGS sequence"/>
</dbReference>
<keyword evidence="1" id="KW-0812">Transmembrane</keyword>
<dbReference type="AlphaFoldDB" id="A0AA85EUB0"/>
<evidence type="ECO:0000313" key="2">
    <source>
        <dbReference type="Proteomes" id="UP000050792"/>
    </source>
</evidence>
<keyword evidence="1" id="KW-0472">Membrane</keyword>